<dbReference type="Gene3D" id="3.40.190.10">
    <property type="entry name" value="Periplasmic binding protein-like II"/>
    <property type="match status" value="1"/>
</dbReference>
<dbReference type="OrthoDB" id="1650177at2"/>
<evidence type="ECO:0000256" key="1">
    <source>
        <dbReference type="SAM" id="SignalP"/>
    </source>
</evidence>
<sequence length="164" mass="17935">MKKTAAIFMLCAALLSGCSGANDKKTDSNKTVNADETKNQELVLVMPENTAASVKYRINTFQKYATQFEAENPGVHITIEKLSGQSYQRDLNARLKEGKQTDLIFAPFYPLMTEAGMYADLLSFCDMLPPLIEVGASQDLPAIAVILTGLSPPVRRFSLPLSKA</sequence>
<name>A0A3B0CMB2_9BACL</name>
<organism evidence="2 3">
    <name type="scientific">Paenibacillus ginsengarvi</name>
    <dbReference type="NCBI Taxonomy" id="400777"/>
    <lineage>
        <taxon>Bacteria</taxon>
        <taxon>Bacillati</taxon>
        <taxon>Bacillota</taxon>
        <taxon>Bacilli</taxon>
        <taxon>Bacillales</taxon>
        <taxon>Paenibacillaceae</taxon>
        <taxon>Paenibacillus</taxon>
    </lineage>
</organism>
<dbReference type="SUPFAM" id="SSF53850">
    <property type="entry name" value="Periplasmic binding protein-like II"/>
    <property type="match status" value="1"/>
</dbReference>
<dbReference type="AlphaFoldDB" id="A0A3B0CMB2"/>
<reference evidence="2 3" key="1">
    <citation type="journal article" date="2007" name="Int. J. Syst. Evol. Microbiol.">
        <title>Paenibacillus ginsengarvi sp. nov., isolated from soil from ginseng cultivation.</title>
        <authorList>
            <person name="Yoon M.H."/>
            <person name="Ten L.N."/>
            <person name="Im W.T."/>
        </authorList>
    </citation>
    <scope>NUCLEOTIDE SEQUENCE [LARGE SCALE GENOMIC DNA]</scope>
    <source>
        <strain evidence="2 3">KCTC 13059</strain>
    </source>
</reference>
<evidence type="ECO:0000313" key="2">
    <source>
        <dbReference type="EMBL" id="RKN86312.1"/>
    </source>
</evidence>
<evidence type="ECO:0000313" key="3">
    <source>
        <dbReference type="Proteomes" id="UP000282311"/>
    </source>
</evidence>
<keyword evidence="1" id="KW-0732">Signal</keyword>
<proteinExistence type="predicted"/>
<dbReference type="PROSITE" id="PS51257">
    <property type="entry name" value="PROKAR_LIPOPROTEIN"/>
    <property type="match status" value="1"/>
</dbReference>
<keyword evidence="3" id="KW-1185">Reference proteome</keyword>
<dbReference type="Proteomes" id="UP000282311">
    <property type="component" value="Unassembled WGS sequence"/>
</dbReference>
<protein>
    <submittedName>
        <fullName evidence="2">Extracellular solute-binding protein</fullName>
    </submittedName>
</protein>
<dbReference type="Pfam" id="PF01547">
    <property type="entry name" value="SBP_bac_1"/>
    <property type="match status" value="1"/>
</dbReference>
<comment type="caution">
    <text evidence="2">The sequence shown here is derived from an EMBL/GenBank/DDBJ whole genome shotgun (WGS) entry which is preliminary data.</text>
</comment>
<feature type="signal peptide" evidence="1">
    <location>
        <begin position="1"/>
        <end position="21"/>
    </location>
</feature>
<dbReference type="EMBL" id="RBAH01000002">
    <property type="protein sequence ID" value="RKN86312.1"/>
    <property type="molecule type" value="Genomic_DNA"/>
</dbReference>
<dbReference type="RefSeq" id="WP_120746003.1">
    <property type="nucleotide sequence ID" value="NZ_RBAH01000002.1"/>
</dbReference>
<accession>A0A3B0CMB2</accession>
<feature type="chain" id="PRO_5017228442" evidence="1">
    <location>
        <begin position="22"/>
        <end position="164"/>
    </location>
</feature>
<gene>
    <name evidence="2" type="ORF">D7M11_04690</name>
</gene>
<dbReference type="InterPro" id="IPR006059">
    <property type="entry name" value="SBP"/>
</dbReference>